<dbReference type="EMBL" id="SOGT01000012">
    <property type="protein sequence ID" value="TFD25485.1"/>
    <property type="molecule type" value="Genomic_DNA"/>
</dbReference>
<keyword evidence="4 6" id="KW-1133">Transmembrane helix</keyword>
<protein>
    <submittedName>
        <fullName evidence="7">Prepilin-type N-terminal cleavage/methylation domain-containing protein</fullName>
    </submittedName>
</protein>
<evidence type="ECO:0000313" key="7">
    <source>
        <dbReference type="EMBL" id="TFD25485.1"/>
    </source>
</evidence>
<accession>A0A4R8ZET8</accession>
<dbReference type="Pfam" id="PF07963">
    <property type="entry name" value="N_methyl"/>
    <property type="match status" value="1"/>
</dbReference>
<reference evidence="7 8" key="1">
    <citation type="submission" date="2019-03" db="EMBL/GenBank/DDBJ databases">
        <title>Genomics of glacier-inhabiting Cryobacterium strains.</title>
        <authorList>
            <person name="Liu Q."/>
            <person name="Xin Y.-H."/>
        </authorList>
    </citation>
    <scope>NUCLEOTIDE SEQUENCE [LARGE SCALE GENOMIC DNA]</scope>
    <source>
        <strain evidence="7 8">TMT1-1</strain>
    </source>
</reference>
<keyword evidence="5 6" id="KW-0472">Membrane</keyword>
<gene>
    <name evidence="7" type="ORF">E3T27_12165</name>
</gene>
<dbReference type="InterPro" id="IPR045584">
    <property type="entry name" value="Pilin-like"/>
</dbReference>
<evidence type="ECO:0000256" key="4">
    <source>
        <dbReference type="ARBA" id="ARBA00022989"/>
    </source>
</evidence>
<dbReference type="PANTHER" id="PTHR30093:SF44">
    <property type="entry name" value="TYPE II SECRETION SYSTEM CORE PROTEIN G"/>
    <property type="match status" value="1"/>
</dbReference>
<proteinExistence type="predicted"/>
<keyword evidence="2" id="KW-0488">Methylation</keyword>
<keyword evidence="3 6" id="KW-0812">Transmembrane</keyword>
<dbReference type="AlphaFoldDB" id="A0A4R8ZET8"/>
<dbReference type="InterPro" id="IPR012902">
    <property type="entry name" value="N_methyl_site"/>
</dbReference>
<name>A0A4R8ZET8_9MICO</name>
<comment type="subcellular location">
    <subcellularLocation>
        <location evidence="1">Membrane</location>
        <topology evidence="1">Single-pass membrane protein</topology>
    </subcellularLocation>
</comment>
<organism evidence="7 8">
    <name type="scientific">Cryobacterium lyxosi</name>
    <dbReference type="NCBI Taxonomy" id="1259228"/>
    <lineage>
        <taxon>Bacteria</taxon>
        <taxon>Bacillati</taxon>
        <taxon>Actinomycetota</taxon>
        <taxon>Actinomycetes</taxon>
        <taxon>Micrococcales</taxon>
        <taxon>Microbacteriaceae</taxon>
        <taxon>Cryobacterium</taxon>
    </lineage>
</organism>
<dbReference type="RefSeq" id="WP_134572989.1">
    <property type="nucleotide sequence ID" value="NZ_SOGT01000012.1"/>
</dbReference>
<evidence type="ECO:0000256" key="5">
    <source>
        <dbReference type="ARBA" id="ARBA00023136"/>
    </source>
</evidence>
<dbReference type="GO" id="GO:0016020">
    <property type="term" value="C:membrane"/>
    <property type="evidence" value="ECO:0007669"/>
    <property type="project" value="UniProtKB-SubCell"/>
</dbReference>
<dbReference type="OrthoDB" id="5007899at2"/>
<evidence type="ECO:0000256" key="2">
    <source>
        <dbReference type="ARBA" id="ARBA00022481"/>
    </source>
</evidence>
<keyword evidence="8" id="KW-1185">Reference proteome</keyword>
<dbReference type="SUPFAM" id="SSF54523">
    <property type="entry name" value="Pili subunits"/>
    <property type="match status" value="1"/>
</dbReference>
<dbReference type="PROSITE" id="PS00409">
    <property type="entry name" value="PROKAR_NTER_METHYL"/>
    <property type="match status" value="1"/>
</dbReference>
<evidence type="ECO:0000256" key="1">
    <source>
        <dbReference type="ARBA" id="ARBA00004167"/>
    </source>
</evidence>
<feature type="transmembrane region" description="Helical" evidence="6">
    <location>
        <begin position="23"/>
        <end position="47"/>
    </location>
</feature>
<dbReference type="Proteomes" id="UP000298424">
    <property type="component" value="Unassembled WGS sequence"/>
</dbReference>
<evidence type="ECO:0000256" key="3">
    <source>
        <dbReference type="ARBA" id="ARBA00022692"/>
    </source>
</evidence>
<sequence length="150" mass="15728">MNRFFTTALVNKRTALGEKEKGFTLIELLVVVLILGVLAAIAIPIYLGQQDKAKDSAVEAAITNAKTAVVAELVEGTELSTLDTDFPSRLTAYTASDEISVAMEVTSSTSFIITGSWGPITDLDHDHYITEKGAAVEGPVPAAASSDAVG</sequence>
<dbReference type="Gene3D" id="3.30.700.10">
    <property type="entry name" value="Glycoprotein, Type 4 Pilin"/>
    <property type="match status" value="1"/>
</dbReference>
<evidence type="ECO:0000256" key="6">
    <source>
        <dbReference type="SAM" id="Phobius"/>
    </source>
</evidence>
<evidence type="ECO:0000313" key="8">
    <source>
        <dbReference type="Proteomes" id="UP000298424"/>
    </source>
</evidence>
<dbReference type="PANTHER" id="PTHR30093">
    <property type="entry name" value="GENERAL SECRETION PATHWAY PROTEIN G"/>
    <property type="match status" value="1"/>
</dbReference>
<dbReference type="NCBIfam" id="TIGR02532">
    <property type="entry name" value="IV_pilin_GFxxxE"/>
    <property type="match status" value="1"/>
</dbReference>
<comment type="caution">
    <text evidence="7">The sequence shown here is derived from an EMBL/GenBank/DDBJ whole genome shotgun (WGS) entry which is preliminary data.</text>
</comment>